<sequence>MYVTPRPVLADDPLFAVRMAFMSVIGIIVIQITHPAIPPLIAALPVGLMAGSRKAFSPARAIGAPIAFIAAIWLMTALVALTRDVPVLMLALVFCVYFLAFYITRRTGSPFGMLILVAASLMSIMGMKERAALFYFRDGFIEGSLVALVAVPVLYYLLPAASNQVHVDEPEPAWGHHGKGSLIRAVVMMLLSFWLHAILPASDMLLAVAAVFVLVFPTREQVFSEARERVIATAYGAGLSMVILTILTFSSHFEVLIGLVFLAGLFLADRMIHGRYEAMVYQFALTTTLALVMSALSTQSPGYAAFTRIVLVFGGAVAAAFLVALLDAIFLGPEQPDNPAALG</sequence>
<feature type="transmembrane region" description="Helical" evidence="5">
    <location>
        <begin position="61"/>
        <end position="80"/>
    </location>
</feature>
<name>A0A840CFV0_9RHOB</name>
<keyword evidence="8" id="KW-1185">Reference proteome</keyword>
<organism evidence="7 8">
    <name type="scientific">Actibacterium naphthalenivorans</name>
    <dbReference type="NCBI Taxonomy" id="1614693"/>
    <lineage>
        <taxon>Bacteria</taxon>
        <taxon>Pseudomonadati</taxon>
        <taxon>Pseudomonadota</taxon>
        <taxon>Alphaproteobacteria</taxon>
        <taxon>Rhodobacterales</taxon>
        <taxon>Roseobacteraceae</taxon>
        <taxon>Actibacterium</taxon>
    </lineage>
</organism>
<keyword evidence="3 5" id="KW-1133">Transmembrane helix</keyword>
<dbReference type="EMBL" id="JACIEQ010000001">
    <property type="protein sequence ID" value="MBB4021656.1"/>
    <property type="molecule type" value="Genomic_DNA"/>
</dbReference>
<dbReference type="AlphaFoldDB" id="A0A840CFV0"/>
<accession>A0A840CFV0</accession>
<evidence type="ECO:0000313" key="8">
    <source>
        <dbReference type="Proteomes" id="UP000585681"/>
    </source>
</evidence>
<feature type="transmembrane region" description="Helical" evidence="5">
    <location>
        <begin position="303"/>
        <end position="326"/>
    </location>
</feature>
<dbReference type="GO" id="GO:0016020">
    <property type="term" value="C:membrane"/>
    <property type="evidence" value="ECO:0007669"/>
    <property type="project" value="UniProtKB-SubCell"/>
</dbReference>
<feature type="domain" description="Integral membrane bound transporter" evidence="6">
    <location>
        <begin position="191"/>
        <end position="321"/>
    </location>
</feature>
<proteinExistence type="predicted"/>
<dbReference type="InterPro" id="IPR049453">
    <property type="entry name" value="Memb_transporter_dom"/>
</dbReference>
<dbReference type="Pfam" id="PF13515">
    <property type="entry name" value="FUSC_2"/>
    <property type="match status" value="1"/>
</dbReference>
<gene>
    <name evidence="7" type="ORF">GGR17_001447</name>
</gene>
<feature type="transmembrane region" description="Helical" evidence="5">
    <location>
        <begin position="20"/>
        <end position="41"/>
    </location>
</feature>
<dbReference type="Proteomes" id="UP000585681">
    <property type="component" value="Unassembled WGS sequence"/>
</dbReference>
<dbReference type="RefSeq" id="WP_054540250.1">
    <property type="nucleotide sequence ID" value="NZ_JACIEQ010000001.1"/>
</dbReference>
<keyword evidence="4 5" id="KW-0472">Membrane</keyword>
<feature type="transmembrane region" description="Helical" evidence="5">
    <location>
        <begin position="110"/>
        <end position="127"/>
    </location>
</feature>
<comment type="caution">
    <text evidence="7">The sequence shown here is derived from an EMBL/GenBank/DDBJ whole genome shotgun (WGS) entry which is preliminary data.</text>
</comment>
<feature type="transmembrane region" description="Helical" evidence="5">
    <location>
        <begin position="87"/>
        <end position="104"/>
    </location>
</feature>
<evidence type="ECO:0000259" key="6">
    <source>
        <dbReference type="Pfam" id="PF13515"/>
    </source>
</evidence>
<evidence type="ECO:0000256" key="1">
    <source>
        <dbReference type="ARBA" id="ARBA00004141"/>
    </source>
</evidence>
<evidence type="ECO:0000313" key="7">
    <source>
        <dbReference type="EMBL" id="MBB4021656.1"/>
    </source>
</evidence>
<evidence type="ECO:0000256" key="3">
    <source>
        <dbReference type="ARBA" id="ARBA00022989"/>
    </source>
</evidence>
<protein>
    <recommendedName>
        <fullName evidence="6">Integral membrane bound transporter domain-containing protein</fullName>
    </recommendedName>
</protein>
<feature type="transmembrane region" description="Helical" evidence="5">
    <location>
        <begin position="279"/>
        <end position="297"/>
    </location>
</feature>
<keyword evidence="2 5" id="KW-0812">Transmembrane</keyword>
<reference evidence="7" key="1">
    <citation type="submission" date="2020-08" db="EMBL/GenBank/DDBJ databases">
        <title>Genomic Encyclopedia of Type Strains, Phase IV (KMG-IV): sequencing the most valuable type-strain genomes for metagenomic binning, comparative biology and taxonomic classification.</title>
        <authorList>
            <person name="Goeker M."/>
        </authorList>
    </citation>
    <scope>NUCLEOTIDE SEQUENCE [LARGE SCALE GENOMIC DNA]</scope>
    <source>
        <strain evidence="7">DSM 105040</strain>
    </source>
</reference>
<feature type="transmembrane region" description="Helical" evidence="5">
    <location>
        <begin position="139"/>
        <end position="158"/>
    </location>
</feature>
<feature type="transmembrane region" description="Helical" evidence="5">
    <location>
        <begin position="230"/>
        <end position="249"/>
    </location>
</feature>
<comment type="subcellular location">
    <subcellularLocation>
        <location evidence="1">Membrane</location>
        <topology evidence="1">Multi-pass membrane protein</topology>
    </subcellularLocation>
</comment>
<evidence type="ECO:0000256" key="2">
    <source>
        <dbReference type="ARBA" id="ARBA00022692"/>
    </source>
</evidence>
<evidence type="ECO:0000256" key="4">
    <source>
        <dbReference type="ARBA" id="ARBA00023136"/>
    </source>
</evidence>
<evidence type="ECO:0000256" key="5">
    <source>
        <dbReference type="SAM" id="Phobius"/>
    </source>
</evidence>
<feature type="transmembrane region" description="Helical" evidence="5">
    <location>
        <begin position="193"/>
        <end position="218"/>
    </location>
</feature>